<evidence type="ECO:0000256" key="1">
    <source>
        <dbReference type="ARBA" id="ARBA00001946"/>
    </source>
</evidence>
<sequence>MGVVERRSIRENEPVTTTAQPDPEAEWWTTKDVAAYLGIEPAAVSTYRKRGQMPAPDQTIGSRTHLWQPVRITSWQESRVRAGVGGRPRGSGKSPTADLAEIDTPTPDDVSRWVVHGSRPLYESEWIKLYMTDVELPDGQRFEHHTVWMPSAAMTAMLNDDLTHVLLLWRHRFVPDLWNWELPGGLVDEGEEPAQTAAREIEEETGYRPRNIEHLVTFEPMIGMVNTPHHVFIARGAERVGEPTEKTEMQRMEWVPLAQVPSLIEQGQVSNSGTLVALLHVLAISGPTARRRS</sequence>
<comment type="cofactor">
    <cofactor evidence="1">
        <name>Mg(2+)</name>
        <dbReference type="ChEBI" id="CHEBI:18420"/>
    </cofactor>
</comment>
<name>A0ABW6WK56_9ACTN</name>
<dbReference type="Gene3D" id="3.90.79.10">
    <property type="entry name" value="Nucleoside Triphosphate Pyrophosphohydrolase"/>
    <property type="match status" value="1"/>
</dbReference>
<dbReference type="RefSeq" id="WP_245577306.1">
    <property type="nucleotide sequence ID" value="NZ_JBIAZU010000005.1"/>
</dbReference>
<dbReference type="InterPro" id="IPR000086">
    <property type="entry name" value="NUDIX_hydrolase_dom"/>
</dbReference>
<comment type="similarity">
    <text evidence="2 4">Belongs to the Nudix hydrolase family.</text>
</comment>
<dbReference type="InterPro" id="IPR020084">
    <property type="entry name" value="NUDIX_hydrolase_CS"/>
</dbReference>
<dbReference type="PANTHER" id="PTHR11839:SF18">
    <property type="entry name" value="NUDIX HYDROLASE DOMAIN-CONTAINING PROTEIN"/>
    <property type="match status" value="1"/>
</dbReference>
<dbReference type="PROSITE" id="PS00893">
    <property type="entry name" value="NUDIX_BOX"/>
    <property type="match status" value="1"/>
</dbReference>
<dbReference type="PANTHER" id="PTHR11839">
    <property type="entry name" value="UDP/ADP-SUGAR PYROPHOSPHATASE"/>
    <property type="match status" value="1"/>
</dbReference>
<feature type="compositionally biased region" description="Basic and acidic residues" evidence="5">
    <location>
        <begin position="1"/>
        <end position="13"/>
    </location>
</feature>
<accession>A0ABW6WK56</accession>
<feature type="region of interest" description="Disordered" evidence="5">
    <location>
        <begin position="1"/>
        <end position="23"/>
    </location>
</feature>
<dbReference type="InterPro" id="IPR020476">
    <property type="entry name" value="Nudix_hydrolase"/>
</dbReference>
<feature type="region of interest" description="Disordered" evidence="5">
    <location>
        <begin position="78"/>
        <end position="105"/>
    </location>
</feature>
<dbReference type="InterPro" id="IPR015797">
    <property type="entry name" value="NUDIX_hydrolase-like_dom_sf"/>
</dbReference>
<evidence type="ECO:0000259" key="6">
    <source>
        <dbReference type="PROSITE" id="PS51462"/>
    </source>
</evidence>
<evidence type="ECO:0000256" key="3">
    <source>
        <dbReference type="ARBA" id="ARBA00022801"/>
    </source>
</evidence>
<dbReference type="PROSITE" id="PS51462">
    <property type="entry name" value="NUDIX"/>
    <property type="match status" value="1"/>
</dbReference>
<evidence type="ECO:0000256" key="5">
    <source>
        <dbReference type="SAM" id="MobiDB-lite"/>
    </source>
</evidence>
<evidence type="ECO:0000256" key="4">
    <source>
        <dbReference type="RuleBase" id="RU003476"/>
    </source>
</evidence>
<comment type="caution">
    <text evidence="7">The sequence shown here is derived from an EMBL/GenBank/DDBJ whole genome shotgun (WGS) entry which is preliminary data.</text>
</comment>
<evidence type="ECO:0000256" key="2">
    <source>
        <dbReference type="ARBA" id="ARBA00005582"/>
    </source>
</evidence>
<dbReference type="PRINTS" id="PR00502">
    <property type="entry name" value="NUDIXFAMILY"/>
</dbReference>
<reference evidence="7 8" key="1">
    <citation type="submission" date="2024-10" db="EMBL/GenBank/DDBJ databases">
        <title>The Natural Products Discovery Center: Release of the First 8490 Sequenced Strains for Exploring Actinobacteria Biosynthetic Diversity.</title>
        <authorList>
            <person name="Kalkreuter E."/>
            <person name="Kautsar S.A."/>
            <person name="Yang D."/>
            <person name="Bader C.D."/>
            <person name="Teijaro C.N."/>
            <person name="Fluegel L."/>
            <person name="Davis C.M."/>
            <person name="Simpson J.R."/>
            <person name="Lauterbach L."/>
            <person name="Steele A.D."/>
            <person name="Gui C."/>
            <person name="Meng S."/>
            <person name="Li G."/>
            <person name="Viehrig K."/>
            <person name="Ye F."/>
            <person name="Su P."/>
            <person name="Kiefer A.F."/>
            <person name="Nichols A."/>
            <person name="Cepeda A.J."/>
            <person name="Yan W."/>
            <person name="Fan B."/>
            <person name="Jiang Y."/>
            <person name="Adhikari A."/>
            <person name="Zheng C.-J."/>
            <person name="Schuster L."/>
            <person name="Cowan T.M."/>
            <person name="Smanski M.J."/>
            <person name="Chevrette M.G."/>
            <person name="De Carvalho L.P.S."/>
            <person name="Shen B."/>
        </authorList>
    </citation>
    <scope>NUCLEOTIDE SEQUENCE [LARGE SCALE GENOMIC DNA]</scope>
    <source>
        <strain evidence="7 8">NPDC000087</strain>
    </source>
</reference>
<keyword evidence="8" id="KW-1185">Reference proteome</keyword>
<protein>
    <submittedName>
        <fullName evidence="7">NUDIX domain-containing protein</fullName>
    </submittedName>
</protein>
<evidence type="ECO:0000313" key="7">
    <source>
        <dbReference type="EMBL" id="MFF5293659.1"/>
    </source>
</evidence>
<organism evidence="7 8">
    <name type="scientific">Paractinoplanes globisporus</name>
    <dbReference type="NCBI Taxonomy" id="113565"/>
    <lineage>
        <taxon>Bacteria</taxon>
        <taxon>Bacillati</taxon>
        <taxon>Actinomycetota</taxon>
        <taxon>Actinomycetes</taxon>
        <taxon>Micromonosporales</taxon>
        <taxon>Micromonosporaceae</taxon>
        <taxon>Paractinoplanes</taxon>
    </lineage>
</organism>
<gene>
    <name evidence="7" type="ORF">ACFY35_29860</name>
</gene>
<dbReference type="SUPFAM" id="SSF55811">
    <property type="entry name" value="Nudix"/>
    <property type="match status" value="1"/>
</dbReference>
<dbReference type="Proteomes" id="UP001602245">
    <property type="component" value="Unassembled WGS sequence"/>
</dbReference>
<proteinExistence type="inferred from homology"/>
<keyword evidence="3 4" id="KW-0378">Hydrolase</keyword>
<evidence type="ECO:0000313" key="8">
    <source>
        <dbReference type="Proteomes" id="UP001602245"/>
    </source>
</evidence>
<dbReference type="EMBL" id="JBIAZU010000005">
    <property type="protein sequence ID" value="MFF5293659.1"/>
    <property type="molecule type" value="Genomic_DNA"/>
</dbReference>
<feature type="domain" description="Nudix hydrolase" evidence="6">
    <location>
        <begin position="148"/>
        <end position="282"/>
    </location>
</feature>
<dbReference type="Pfam" id="PF00293">
    <property type="entry name" value="NUDIX"/>
    <property type="match status" value="1"/>
</dbReference>
<dbReference type="CDD" id="cd03424">
    <property type="entry name" value="NUDIX_ADPRase_Nudt5_UGPPase_Nudt14"/>
    <property type="match status" value="1"/>
</dbReference>